<dbReference type="EMBL" id="SBKO01000004">
    <property type="protein sequence ID" value="RXR17854.1"/>
    <property type="molecule type" value="Genomic_DNA"/>
</dbReference>
<keyword evidence="2" id="KW-0645">Protease</keyword>
<evidence type="ECO:0000256" key="2">
    <source>
        <dbReference type="ARBA" id="ARBA00022670"/>
    </source>
</evidence>
<name>A0A4Q1K1Q0_9FLAO</name>
<protein>
    <submittedName>
        <fullName evidence="11">T9SS type A sorting domain-containing protein</fullName>
    </submittedName>
</protein>
<accession>A0A4Q1K1Q0</accession>
<keyword evidence="3" id="KW-0479">Metal-binding</keyword>
<gene>
    <name evidence="11" type="ORF">EQG63_10245</name>
</gene>
<evidence type="ECO:0000256" key="1">
    <source>
        <dbReference type="ARBA" id="ARBA00008721"/>
    </source>
</evidence>
<keyword evidence="8" id="KW-1015">Disulfide bond</keyword>
<evidence type="ECO:0000256" key="4">
    <source>
        <dbReference type="ARBA" id="ARBA00022729"/>
    </source>
</evidence>
<evidence type="ECO:0000259" key="9">
    <source>
        <dbReference type="Pfam" id="PF05572"/>
    </source>
</evidence>
<keyword evidence="12" id="KW-1185">Reference proteome</keyword>
<evidence type="ECO:0000256" key="5">
    <source>
        <dbReference type="ARBA" id="ARBA00022801"/>
    </source>
</evidence>
<dbReference type="PANTHER" id="PTHR47466">
    <property type="match status" value="1"/>
</dbReference>
<organism evidence="11 12">
    <name type="scientific">Flavobacterium amnicola</name>
    <dbReference type="NCBI Taxonomy" id="2506422"/>
    <lineage>
        <taxon>Bacteria</taxon>
        <taxon>Pseudomonadati</taxon>
        <taxon>Bacteroidota</taxon>
        <taxon>Flavobacteriia</taxon>
        <taxon>Flavobacteriales</taxon>
        <taxon>Flavobacteriaceae</taxon>
        <taxon>Flavobacterium</taxon>
    </lineage>
</organism>
<evidence type="ECO:0000256" key="6">
    <source>
        <dbReference type="ARBA" id="ARBA00022833"/>
    </source>
</evidence>
<dbReference type="GO" id="GO:0008237">
    <property type="term" value="F:metallopeptidase activity"/>
    <property type="evidence" value="ECO:0007669"/>
    <property type="project" value="UniProtKB-KW"/>
</dbReference>
<dbReference type="NCBIfam" id="TIGR04183">
    <property type="entry name" value="Por_Secre_tail"/>
    <property type="match status" value="1"/>
</dbReference>
<keyword evidence="4" id="KW-0732">Signal</keyword>
<reference evidence="12" key="1">
    <citation type="submission" date="2019-01" db="EMBL/GenBank/DDBJ databases">
        <title>Cytophagaceae bacterium strain CAR-16.</title>
        <authorList>
            <person name="Chen W.-M."/>
        </authorList>
    </citation>
    <scope>NUCLEOTIDE SEQUENCE [LARGE SCALE GENOMIC DNA]</scope>
    <source>
        <strain evidence="12">LLJ-11</strain>
    </source>
</reference>
<dbReference type="Gene3D" id="3.40.390.10">
    <property type="entry name" value="Collagenase (Catalytic Domain)"/>
    <property type="match status" value="1"/>
</dbReference>
<evidence type="ECO:0000256" key="3">
    <source>
        <dbReference type="ARBA" id="ARBA00022723"/>
    </source>
</evidence>
<evidence type="ECO:0000313" key="11">
    <source>
        <dbReference type="EMBL" id="RXR17854.1"/>
    </source>
</evidence>
<feature type="domain" description="Secretion system C-terminal sorting" evidence="10">
    <location>
        <begin position="347"/>
        <end position="421"/>
    </location>
</feature>
<dbReference type="Pfam" id="PF18962">
    <property type="entry name" value="Por_Secre_tail"/>
    <property type="match status" value="1"/>
</dbReference>
<dbReference type="InterPro" id="IPR026444">
    <property type="entry name" value="Secre_tail"/>
</dbReference>
<proteinExistence type="inferred from homology"/>
<dbReference type="GO" id="GO:0046872">
    <property type="term" value="F:metal ion binding"/>
    <property type="evidence" value="ECO:0007669"/>
    <property type="project" value="UniProtKB-KW"/>
</dbReference>
<comment type="caution">
    <text evidence="11">The sequence shown here is derived from an EMBL/GenBank/DDBJ whole genome shotgun (WGS) entry which is preliminary data.</text>
</comment>
<dbReference type="Proteomes" id="UP000290283">
    <property type="component" value="Unassembled WGS sequence"/>
</dbReference>
<keyword evidence="6" id="KW-0862">Zinc</keyword>
<dbReference type="AlphaFoldDB" id="A0A4Q1K1Q0"/>
<dbReference type="RefSeq" id="WP_129436277.1">
    <property type="nucleotide sequence ID" value="NZ_SBKO01000004.1"/>
</dbReference>
<dbReference type="SUPFAM" id="SSF55486">
    <property type="entry name" value="Metalloproteases ('zincins'), catalytic domain"/>
    <property type="match status" value="1"/>
</dbReference>
<dbReference type="InterPro" id="IPR008754">
    <property type="entry name" value="Peptidase_M43"/>
</dbReference>
<dbReference type="InterPro" id="IPR024079">
    <property type="entry name" value="MetalloPept_cat_dom_sf"/>
</dbReference>
<comment type="similarity">
    <text evidence="1">Belongs to the peptidase M43B family.</text>
</comment>
<sequence>MKVKLLILLLISQLGIAQHRTCGMQEKMAQMMSNPVFKKQYEERQAKFEVEYQKLLNKQTSTDKLLSPNATIIIPVAVHFPSVSNASNATTKACFRAFAQTQIDVINADYNATNSDLSNWASASAFYPGVNVGNMDVRFVIANQNHPTGTGIANGTSAVTFGTDFLGGADSDATWAGYMNFVVRDEGTQILGYSPLGGSPASGQTVVMNTFCYGTGAGCTGYVPQSPFNLGRTVTHELGHFFNLDHTFASSSCNPAGANCATEGDRVCDTPRVTSETYNCPAAGSVNACATLKSLTMNYMDYVDDPCMYMFTAGQATRALAYINTIVGEFKPNVLSTESFTKNTFEIYPNPNKGSFTIQFDESNTNYSVQVIDQAGRIVYEKNAIQNADLLYNVDLNSVASGVYFVKVMTETASAVKQIIVE</sequence>
<feature type="domain" description="Peptidase M43 pregnancy-associated plasma-A" evidence="9">
    <location>
        <begin position="230"/>
        <end position="320"/>
    </location>
</feature>
<evidence type="ECO:0000256" key="7">
    <source>
        <dbReference type="ARBA" id="ARBA00023049"/>
    </source>
</evidence>
<evidence type="ECO:0000313" key="12">
    <source>
        <dbReference type="Proteomes" id="UP000290283"/>
    </source>
</evidence>
<keyword evidence="7" id="KW-0482">Metalloprotease</keyword>
<dbReference type="Pfam" id="PF05572">
    <property type="entry name" value="Peptidase_M43"/>
    <property type="match status" value="1"/>
</dbReference>
<keyword evidence="5" id="KW-0378">Hydrolase</keyword>
<dbReference type="PANTHER" id="PTHR47466:SF1">
    <property type="entry name" value="METALLOPROTEASE MEP1 (AFU_ORTHOLOGUE AFUA_1G07730)-RELATED"/>
    <property type="match status" value="1"/>
</dbReference>
<evidence type="ECO:0000259" key="10">
    <source>
        <dbReference type="Pfam" id="PF18962"/>
    </source>
</evidence>
<dbReference type="OrthoDB" id="9792152at2"/>
<evidence type="ECO:0000256" key="8">
    <source>
        <dbReference type="ARBA" id="ARBA00023157"/>
    </source>
</evidence>
<dbReference type="GO" id="GO:0006508">
    <property type="term" value="P:proteolysis"/>
    <property type="evidence" value="ECO:0007669"/>
    <property type="project" value="UniProtKB-KW"/>
</dbReference>